<keyword evidence="1" id="KW-0732">Signal</keyword>
<keyword evidence="4" id="KW-1185">Reference proteome</keyword>
<accession>A0AA43Q331</accession>
<organism evidence="3 4">
    <name type="scientific">Candidatus Methylobacter titanis</name>
    <dbReference type="NCBI Taxonomy" id="3053457"/>
    <lineage>
        <taxon>Bacteria</taxon>
        <taxon>Pseudomonadati</taxon>
        <taxon>Pseudomonadota</taxon>
        <taxon>Gammaproteobacteria</taxon>
        <taxon>Methylococcales</taxon>
        <taxon>Methylococcaceae</taxon>
        <taxon>Methylobacter</taxon>
    </lineage>
</organism>
<feature type="domain" description="PepSY" evidence="2">
    <location>
        <begin position="27"/>
        <end position="85"/>
    </location>
</feature>
<name>A0AA43Q331_9GAMM</name>
<dbReference type="Gene3D" id="3.10.450.40">
    <property type="match status" value="2"/>
</dbReference>
<dbReference type="InterPro" id="IPR025711">
    <property type="entry name" value="PepSY"/>
</dbReference>
<evidence type="ECO:0000313" key="3">
    <source>
        <dbReference type="EMBL" id="MDI1230661.1"/>
    </source>
</evidence>
<evidence type="ECO:0000259" key="2">
    <source>
        <dbReference type="Pfam" id="PF03413"/>
    </source>
</evidence>
<feature type="signal peptide" evidence="1">
    <location>
        <begin position="1"/>
        <end position="23"/>
    </location>
</feature>
<gene>
    <name evidence="3" type="ORF">PSU93_05885</name>
</gene>
<proteinExistence type="predicted"/>
<sequence length="163" mass="18171">MKIKYYQFYLSSLIAIISATAIAEDNVSLDACRKTVDDYAKGEIVKIESEQKKGLAVYEIDLKAADGSQWEFKCDKATGKIVEKEQELPSADHPAFAALKKIDEAEARKIALKTYPGTITEVEYEIESDGTPTYEFDIKMTDGRKMEVEIDAATGKIVKAEED</sequence>
<feature type="chain" id="PRO_5041442273" evidence="1">
    <location>
        <begin position="24"/>
        <end position="163"/>
    </location>
</feature>
<evidence type="ECO:0000313" key="4">
    <source>
        <dbReference type="Proteomes" id="UP001160519"/>
    </source>
</evidence>
<reference evidence="3" key="1">
    <citation type="submission" date="2023-01" db="EMBL/GenBank/DDBJ databases">
        <title>Biogeochemical cycle of methane in antarctic sediments.</title>
        <authorList>
            <person name="Roldan D.M."/>
            <person name="Menes R.J."/>
        </authorList>
    </citation>
    <scope>NUCLEOTIDE SEQUENCE [LARGE SCALE GENOMIC DNA]</scope>
    <source>
        <strain evidence="3">K-2018 MAG008</strain>
    </source>
</reference>
<protein>
    <submittedName>
        <fullName evidence="3">PepSY domain-containing protein</fullName>
    </submittedName>
</protein>
<dbReference type="EMBL" id="JAQSDF010000012">
    <property type="protein sequence ID" value="MDI1230661.1"/>
    <property type="molecule type" value="Genomic_DNA"/>
</dbReference>
<comment type="caution">
    <text evidence="3">The sequence shown here is derived from an EMBL/GenBank/DDBJ whole genome shotgun (WGS) entry which is preliminary data.</text>
</comment>
<evidence type="ECO:0000256" key="1">
    <source>
        <dbReference type="SAM" id="SignalP"/>
    </source>
</evidence>
<dbReference type="Pfam" id="PF03413">
    <property type="entry name" value="PepSY"/>
    <property type="match status" value="2"/>
</dbReference>
<feature type="domain" description="PepSY" evidence="2">
    <location>
        <begin position="101"/>
        <end position="161"/>
    </location>
</feature>
<dbReference type="Proteomes" id="UP001160519">
    <property type="component" value="Unassembled WGS sequence"/>
</dbReference>
<dbReference type="AlphaFoldDB" id="A0AA43Q331"/>